<dbReference type="InterPro" id="IPR013783">
    <property type="entry name" value="Ig-like_fold"/>
</dbReference>
<dbReference type="InterPro" id="IPR008979">
    <property type="entry name" value="Galactose-bd-like_sf"/>
</dbReference>
<accession>A0ABS7Z4K5</accession>
<evidence type="ECO:0000313" key="9">
    <source>
        <dbReference type="EMBL" id="MCA5004938.1"/>
    </source>
</evidence>
<keyword evidence="5" id="KW-0326">Glycosidase</keyword>
<sequence>MKNLFWVLILFLCFFTSDIILAQEIKSLEGKWQFQIDRENVGIRERWFEKKLNDEIMLPGSMAEQHKGDDVTLKTKWTGSIYDSSFYFNPALEKFRQPGNIHIPFWLTPVKHYVGAAWYQREIIIPKAWTKKRVELYLERTHIETRLWINNREVGLQNSLVAPHIYDISTYLLTGKNKITLRVDNEIKEINVGPDSHSISDHTQGNWNGIIGEISLQAKSKVYIDEVQVYPDLLNKKAIVKLRLVNSTKTNLKGQLKLTAQSFNSSKTHKPNTIHHSISVAESNELQIDLPLGNDMLIWDEFDPALYKLNVLLSSNGESDSREIQFGMREFKINGSQFLINNRPVFLRGTLHNCEFPLTGYPSMRADEWERIFRKVKSYGLNHVRFHSWCPPEAAFIAADLVGLFLQPEAPSWPNHGPKIGLGQPVDQYLYDESNRIAKQYGNYASFVMFSAGNEPAGNQVAYLNKFVDSWKEKDSRRVYTGMSVGGSWPVVPNAEFQVRGGLRGLLWNKMPETYSDFTAALDAFQVPFIAHENGQYCVFPNFEEISQYTGAYRAKNMEMFQQILADNHMADLAKDFLFASGKLQTLAYKHDVERILRTPRYSGFQLLGLQDFPGQGSALVGVLNAFWQEKGYTSAEEYTKFTNETVPLAKFPKFVFTTNEKLSVDVALFHSGKEPLRNTQIDWVIKDKDENIFQKGTFDGKDYEIANGIPVGKIQVDLTNINKASQFNLEVSVKQFKNDWNFWVYPEQQRVENKSVYYTNALDEKTEKILNEGGKVFLNVSGKVMKGKEVEMHFLPVFWNTSWFKMRPPHVTGMLIKNQHKAFENFPTSYHSDLQWWDIQHKSQVMNLEDFPVEFRPIIQPIDTWFFSRRLGLLFEARVGKGRIVVSSGDLRADIENRPASRQLYHSIIQYMNSEDFTPKDHIEFNIIKDLLTKESRMKIIDYTKDSPDELKPNSNQNRIK</sequence>
<evidence type="ECO:0000256" key="4">
    <source>
        <dbReference type="ARBA" id="ARBA00022801"/>
    </source>
</evidence>
<dbReference type="PANTHER" id="PTHR46323">
    <property type="entry name" value="BETA-GALACTOSIDASE"/>
    <property type="match status" value="1"/>
</dbReference>
<dbReference type="InterPro" id="IPR050347">
    <property type="entry name" value="Bact_Beta-galactosidase"/>
</dbReference>
<dbReference type="Gene3D" id="3.20.20.80">
    <property type="entry name" value="Glycosidases"/>
    <property type="match status" value="1"/>
</dbReference>
<evidence type="ECO:0000256" key="3">
    <source>
        <dbReference type="ARBA" id="ARBA00012756"/>
    </source>
</evidence>
<dbReference type="SUPFAM" id="SSF51445">
    <property type="entry name" value="(Trans)glycosidases"/>
    <property type="match status" value="1"/>
</dbReference>
<dbReference type="Proteomes" id="UP001165302">
    <property type="component" value="Unassembled WGS sequence"/>
</dbReference>
<feature type="domain" description="Glycoside hydrolase family 2 catalytic" evidence="7">
    <location>
        <begin position="332"/>
        <end position="481"/>
    </location>
</feature>
<dbReference type="EC" id="3.2.1.23" evidence="3"/>
<dbReference type="Pfam" id="PF00703">
    <property type="entry name" value="Glyco_hydro_2"/>
    <property type="match status" value="1"/>
</dbReference>
<feature type="domain" description="Glycoside hydrolase family 2 immunoglobulin-like beta-sandwich" evidence="6">
    <location>
        <begin position="222"/>
        <end position="329"/>
    </location>
</feature>
<proteinExistence type="inferred from homology"/>
<evidence type="ECO:0000259" key="6">
    <source>
        <dbReference type="Pfam" id="PF00703"/>
    </source>
</evidence>
<evidence type="ECO:0000256" key="5">
    <source>
        <dbReference type="ARBA" id="ARBA00023295"/>
    </source>
</evidence>
<comment type="catalytic activity">
    <reaction evidence="1">
        <text>Hydrolysis of terminal non-reducing beta-D-galactose residues in beta-D-galactosides.</text>
        <dbReference type="EC" id="3.2.1.23"/>
    </reaction>
</comment>
<protein>
    <recommendedName>
        <fullName evidence="3">beta-galactosidase</fullName>
        <ecNumber evidence="3">3.2.1.23</ecNumber>
    </recommendedName>
</protein>
<comment type="similarity">
    <text evidence="2">Belongs to the glycosyl hydrolase 2 family.</text>
</comment>
<organism evidence="9 10">
    <name type="scientific">Sphingobacterium bovistauri</name>
    <dbReference type="NCBI Taxonomy" id="2781959"/>
    <lineage>
        <taxon>Bacteria</taxon>
        <taxon>Pseudomonadati</taxon>
        <taxon>Bacteroidota</taxon>
        <taxon>Sphingobacteriia</taxon>
        <taxon>Sphingobacteriales</taxon>
        <taxon>Sphingobacteriaceae</taxon>
        <taxon>Sphingobacterium</taxon>
    </lineage>
</organism>
<evidence type="ECO:0000259" key="8">
    <source>
        <dbReference type="Pfam" id="PF02837"/>
    </source>
</evidence>
<keyword evidence="10" id="KW-1185">Reference proteome</keyword>
<dbReference type="InterPro" id="IPR006102">
    <property type="entry name" value="Ig-like_GH2"/>
</dbReference>
<evidence type="ECO:0000259" key="7">
    <source>
        <dbReference type="Pfam" id="PF02836"/>
    </source>
</evidence>
<dbReference type="InterPro" id="IPR006104">
    <property type="entry name" value="Glyco_hydro_2_N"/>
</dbReference>
<dbReference type="EMBL" id="JADEYP010000010">
    <property type="protein sequence ID" value="MCA5004938.1"/>
    <property type="molecule type" value="Genomic_DNA"/>
</dbReference>
<dbReference type="InterPro" id="IPR017853">
    <property type="entry name" value="GH"/>
</dbReference>
<evidence type="ECO:0000256" key="2">
    <source>
        <dbReference type="ARBA" id="ARBA00007401"/>
    </source>
</evidence>
<comment type="caution">
    <text evidence="9">The sequence shown here is derived from an EMBL/GenBank/DDBJ whole genome shotgun (WGS) entry which is preliminary data.</text>
</comment>
<dbReference type="Pfam" id="PF02837">
    <property type="entry name" value="Glyco_hydro_2_N"/>
    <property type="match status" value="1"/>
</dbReference>
<keyword evidence="4" id="KW-0378">Hydrolase</keyword>
<gene>
    <name evidence="9" type="ORF">IPZ78_07190</name>
</gene>
<reference evidence="9" key="1">
    <citation type="submission" date="2020-10" db="EMBL/GenBank/DDBJ databases">
        <authorList>
            <person name="Lu T."/>
            <person name="Wang Q."/>
            <person name="Han X."/>
        </authorList>
    </citation>
    <scope>NUCLEOTIDE SEQUENCE</scope>
    <source>
        <strain evidence="9">WQ 366</strain>
    </source>
</reference>
<dbReference type="RefSeq" id="WP_225552328.1">
    <property type="nucleotide sequence ID" value="NZ_JADEYP010000010.1"/>
</dbReference>
<feature type="domain" description="Glycosyl hydrolases family 2 sugar binding" evidence="8">
    <location>
        <begin position="25"/>
        <end position="217"/>
    </location>
</feature>
<dbReference type="Gene3D" id="2.60.120.260">
    <property type="entry name" value="Galactose-binding domain-like"/>
    <property type="match status" value="1"/>
</dbReference>
<evidence type="ECO:0000313" key="10">
    <source>
        <dbReference type="Proteomes" id="UP001165302"/>
    </source>
</evidence>
<dbReference type="Gene3D" id="2.60.40.10">
    <property type="entry name" value="Immunoglobulins"/>
    <property type="match status" value="1"/>
</dbReference>
<evidence type="ECO:0000256" key="1">
    <source>
        <dbReference type="ARBA" id="ARBA00001412"/>
    </source>
</evidence>
<name>A0ABS7Z4K5_9SPHI</name>
<dbReference type="SUPFAM" id="SSF49785">
    <property type="entry name" value="Galactose-binding domain-like"/>
    <property type="match status" value="1"/>
</dbReference>
<dbReference type="Pfam" id="PF02836">
    <property type="entry name" value="Glyco_hydro_2_C"/>
    <property type="match status" value="1"/>
</dbReference>
<dbReference type="PANTHER" id="PTHR46323:SF2">
    <property type="entry name" value="BETA-GALACTOSIDASE"/>
    <property type="match status" value="1"/>
</dbReference>
<dbReference type="InterPro" id="IPR006103">
    <property type="entry name" value="Glyco_hydro_2_cat"/>
</dbReference>